<dbReference type="EMBL" id="RKLT01000024">
    <property type="protein sequence ID" value="MBX0297646.1"/>
    <property type="molecule type" value="Genomic_DNA"/>
</dbReference>
<comment type="caution">
    <text evidence="2">The sequence shown here is derived from an EMBL/GenBank/DDBJ whole genome shotgun (WGS) entry which is preliminary data.</text>
</comment>
<dbReference type="RefSeq" id="WP_220582232.1">
    <property type="nucleotide sequence ID" value="NZ_RKLT01000024.1"/>
</dbReference>
<dbReference type="AlphaFoldDB" id="A0AAW4PI68"/>
<name>A0AAW4PI68_9EURY</name>
<evidence type="ECO:0000256" key="1">
    <source>
        <dbReference type="SAM" id="MobiDB-lite"/>
    </source>
</evidence>
<organism evidence="2 3">
    <name type="scientific">Haloarcula nitratireducens</name>
    <dbReference type="NCBI Taxonomy" id="2487749"/>
    <lineage>
        <taxon>Archaea</taxon>
        <taxon>Methanobacteriati</taxon>
        <taxon>Methanobacteriota</taxon>
        <taxon>Stenosarchaea group</taxon>
        <taxon>Halobacteria</taxon>
        <taxon>Halobacteriales</taxon>
        <taxon>Haloarculaceae</taxon>
        <taxon>Haloarcula</taxon>
    </lineage>
</organism>
<feature type="region of interest" description="Disordered" evidence="1">
    <location>
        <begin position="1"/>
        <end position="46"/>
    </location>
</feature>
<dbReference type="Proteomes" id="UP001430455">
    <property type="component" value="Unassembled WGS sequence"/>
</dbReference>
<evidence type="ECO:0000313" key="3">
    <source>
        <dbReference type="Proteomes" id="UP001430455"/>
    </source>
</evidence>
<keyword evidence="3" id="KW-1185">Reference proteome</keyword>
<sequence>MTDRNPSFDPADIRGSASADPHADADETEDLPGNYRTPDGADSSQCSTCSKPLPEAEVQCPFCAGDALVDPTVENEQSVDEWSFGRVVLAVVEGNTRYHAQAFGSAAFAVSDDLATGTEAARATVKCRAAFDAEPAPQLTDGWPSLPDIVRADRSVGRTLLETAVEQTDWECPDTEPRLFVEDGDSLTEYSQFEALATRIEESEAEYWLVPGIVQEYSVGDPASLEHRYYCVGCQELTPHSYASRDGLDSAPVTGREIWTCDVCDHPRFLELGVSSESDEAQSREWLPDGVSYEDTHAGDPLPHEIEFDRQIGAYRERHGQYPW</sequence>
<protein>
    <submittedName>
        <fullName evidence="2">Uncharacterized protein</fullName>
    </submittedName>
</protein>
<accession>A0AAW4PI68</accession>
<proteinExistence type="predicted"/>
<gene>
    <name evidence="2" type="ORF">EGH23_22490</name>
</gene>
<evidence type="ECO:0000313" key="2">
    <source>
        <dbReference type="EMBL" id="MBX0297646.1"/>
    </source>
</evidence>
<reference evidence="2 3" key="1">
    <citation type="submission" date="2021-06" db="EMBL/GenBank/DDBJ databases">
        <title>Halomicroarcula sp. a new haloarchaeum isolated from saline soil.</title>
        <authorList>
            <person name="Duran-Viseras A."/>
            <person name="Sanchez-Porro C."/>
            <person name="Ventosa A."/>
        </authorList>
    </citation>
    <scope>NUCLEOTIDE SEQUENCE [LARGE SCALE GENOMIC DNA]</scope>
    <source>
        <strain evidence="2 3">F27</strain>
    </source>
</reference>